<gene>
    <name evidence="1" type="ORF">BUALT_Bualt18G0023600</name>
</gene>
<dbReference type="EMBL" id="WHWC01000018">
    <property type="protein sequence ID" value="KAG8364679.1"/>
    <property type="molecule type" value="Genomic_DNA"/>
</dbReference>
<dbReference type="Proteomes" id="UP000826271">
    <property type="component" value="Unassembled WGS sequence"/>
</dbReference>
<organism evidence="1 2">
    <name type="scientific">Buddleja alternifolia</name>
    <dbReference type="NCBI Taxonomy" id="168488"/>
    <lineage>
        <taxon>Eukaryota</taxon>
        <taxon>Viridiplantae</taxon>
        <taxon>Streptophyta</taxon>
        <taxon>Embryophyta</taxon>
        <taxon>Tracheophyta</taxon>
        <taxon>Spermatophyta</taxon>
        <taxon>Magnoliopsida</taxon>
        <taxon>eudicotyledons</taxon>
        <taxon>Gunneridae</taxon>
        <taxon>Pentapetalae</taxon>
        <taxon>asterids</taxon>
        <taxon>lamiids</taxon>
        <taxon>Lamiales</taxon>
        <taxon>Scrophulariaceae</taxon>
        <taxon>Buddlejeae</taxon>
        <taxon>Buddleja</taxon>
    </lineage>
</organism>
<accession>A0AAV6W335</accession>
<proteinExistence type="predicted"/>
<keyword evidence="2" id="KW-1185">Reference proteome</keyword>
<name>A0AAV6W335_9LAMI</name>
<comment type="caution">
    <text evidence="1">The sequence shown here is derived from an EMBL/GenBank/DDBJ whole genome shotgun (WGS) entry which is preliminary data.</text>
</comment>
<protein>
    <submittedName>
        <fullName evidence="1">Uncharacterized protein</fullName>
    </submittedName>
</protein>
<reference evidence="1" key="1">
    <citation type="submission" date="2019-10" db="EMBL/GenBank/DDBJ databases">
        <authorList>
            <person name="Zhang R."/>
            <person name="Pan Y."/>
            <person name="Wang J."/>
            <person name="Ma R."/>
            <person name="Yu S."/>
        </authorList>
    </citation>
    <scope>NUCLEOTIDE SEQUENCE</scope>
    <source>
        <strain evidence="1">LA-IB0</strain>
        <tissue evidence="1">Leaf</tissue>
    </source>
</reference>
<evidence type="ECO:0000313" key="2">
    <source>
        <dbReference type="Proteomes" id="UP000826271"/>
    </source>
</evidence>
<dbReference type="AlphaFoldDB" id="A0AAV6W335"/>
<sequence length="132" mass="15488">MNTYSRNPTVHFSGKVDEYSHEAQRRTESHENHGWRMFSTRRGNQTINHMMRSLSYRRDRARKRQIFLRTYKLGSTTKSDEKLMKSRKLKKMVVEMKSAVVSVIAFMRGGALRSCDSRSAIHASSPTRELKY</sequence>
<evidence type="ECO:0000313" key="1">
    <source>
        <dbReference type="EMBL" id="KAG8364679.1"/>
    </source>
</evidence>